<sequence length="232" mass="24595">MTALRTRPGRLAGAFLLCRGCLGPLDDGAEAGLCGRCWSGLRPLAEARCPRCALVHGEEACPEATAWSLGDALWDYHGGRPALGALLLPAIKAGEAGWRRALLARAAAAPLPAWAAEADLVTAAPTAFHRRLVRGFDLAEETGRLLAGRLGRPFRALLAKAWHSGAQAARTESQRRRLPRKAVTLRGAPLGGGTVLLVDDVWTTGTTLLRCAQALRDGGADEVRVLTLFRAL</sequence>
<dbReference type="SUPFAM" id="SSF53271">
    <property type="entry name" value="PRTase-like"/>
    <property type="match status" value="1"/>
</dbReference>
<dbReference type="Pfam" id="PF00156">
    <property type="entry name" value="Pribosyltran"/>
    <property type="match status" value="1"/>
</dbReference>
<proteinExistence type="inferred from homology"/>
<dbReference type="Proteomes" id="UP001165089">
    <property type="component" value="Unassembled WGS sequence"/>
</dbReference>
<evidence type="ECO:0000259" key="2">
    <source>
        <dbReference type="Pfam" id="PF00156"/>
    </source>
</evidence>
<dbReference type="PANTHER" id="PTHR47505">
    <property type="entry name" value="DNA UTILIZATION PROTEIN YHGH"/>
    <property type="match status" value="1"/>
</dbReference>
<gene>
    <name evidence="3" type="ORF">GETHPA_20550</name>
</gene>
<comment type="similarity">
    <text evidence="1">Belongs to the ComF/GntX family.</text>
</comment>
<reference evidence="3 4" key="1">
    <citation type="journal article" date="2023" name="Antonie Van Leeuwenhoek">
        <title>Mesoterricola silvestris gen. nov., sp. nov., Mesoterricola sediminis sp. nov., Geothrix oryzae sp. nov., Geothrix edaphica sp. nov., Geothrix rubra sp. nov., and Geothrix limicola sp. nov., six novel members of Acidobacteriota isolated from soils.</title>
        <authorList>
            <person name="Itoh H."/>
            <person name="Sugisawa Y."/>
            <person name="Mise K."/>
            <person name="Xu Z."/>
            <person name="Kuniyasu M."/>
            <person name="Ushijima N."/>
            <person name="Kawano K."/>
            <person name="Kobayashi E."/>
            <person name="Shiratori Y."/>
            <person name="Masuda Y."/>
            <person name="Senoo K."/>
        </authorList>
    </citation>
    <scope>NUCLEOTIDE SEQUENCE [LARGE SCALE GENOMIC DNA]</scope>
    <source>
        <strain evidence="3 4">Red803</strain>
    </source>
</reference>
<evidence type="ECO:0000313" key="4">
    <source>
        <dbReference type="Proteomes" id="UP001165089"/>
    </source>
</evidence>
<dbReference type="Gene3D" id="3.40.50.2020">
    <property type="match status" value="1"/>
</dbReference>
<dbReference type="RefSeq" id="WP_285725692.1">
    <property type="nucleotide sequence ID" value="NZ_BSDD01000003.1"/>
</dbReference>
<organism evidence="3 4">
    <name type="scientific">Geothrix rubra</name>
    <dbReference type="NCBI Taxonomy" id="2927977"/>
    <lineage>
        <taxon>Bacteria</taxon>
        <taxon>Pseudomonadati</taxon>
        <taxon>Acidobacteriota</taxon>
        <taxon>Holophagae</taxon>
        <taxon>Holophagales</taxon>
        <taxon>Holophagaceae</taxon>
        <taxon>Geothrix</taxon>
    </lineage>
</organism>
<keyword evidence="4" id="KW-1185">Reference proteome</keyword>
<evidence type="ECO:0000256" key="1">
    <source>
        <dbReference type="ARBA" id="ARBA00008007"/>
    </source>
</evidence>
<dbReference type="PANTHER" id="PTHR47505:SF1">
    <property type="entry name" value="DNA UTILIZATION PROTEIN YHGH"/>
    <property type="match status" value="1"/>
</dbReference>
<dbReference type="InterPro" id="IPR029057">
    <property type="entry name" value="PRTase-like"/>
</dbReference>
<dbReference type="InterPro" id="IPR000836">
    <property type="entry name" value="PRTase_dom"/>
</dbReference>
<name>A0ABQ5Q6V3_9BACT</name>
<dbReference type="InterPro" id="IPR051910">
    <property type="entry name" value="ComF/GntX_DNA_util-trans"/>
</dbReference>
<comment type="caution">
    <text evidence="3">The sequence shown here is derived from an EMBL/GenBank/DDBJ whole genome shotgun (WGS) entry which is preliminary data.</text>
</comment>
<dbReference type="CDD" id="cd06223">
    <property type="entry name" value="PRTases_typeI"/>
    <property type="match status" value="1"/>
</dbReference>
<protein>
    <submittedName>
        <fullName evidence="3">Competence protein ComF</fullName>
    </submittedName>
</protein>
<feature type="domain" description="Phosphoribosyltransferase" evidence="2">
    <location>
        <begin position="187"/>
        <end position="230"/>
    </location>
</feature>
<evidence type="ECO:0000313" key="3">
    <source>
        <dbReference type="EMBL" id="GLH70522.1"/>
    </source>
</evidence>
<accession>A0ABQ5Q6V3</accession>
<dbReference type="EMBL" id="BSDD01000003">
    <property type="protein sequence ID" value="GLH70522.1"/>
    <property type="molecule type" value="Genomic_DNA"/>
</dbReference>